<dbReference type="InterPro" id="IPR036633">
    <property type="entry name" value="Prn/Lys/Arg_de-COase_C_sf"/>
</dbReference>
<evidence type="ECO:0000256" key="6">
    <source>
        <dbReference type="SAM" id="MobiDB-lite"/>
    </source>
</evidence>
<evidence type="ECO:0000256" key="2">
    <source>
        <dbReference type="ARBA" id="ARBA00010671"/>
    </source>
</evidence>
<evidence type="ECO:0000256" key="1">
    <source>
        <dbReference type="ARBA" id="ARBA00001933"/>
    </source>
</evidence>
<dbReference type="InterPro" id="IPR008286">
    <property type="entry name" value="Prn/Lys/Arg_de-COase_C"/>
</dbReference>
<feature type="domain" description="Orn/Lys/Arg decarboxylases family 1 pyridoxal-P attachment site" evidence="7">
    <location>
        <begin position="27"/>
        <end position="320"/>
    </location>
</feature>
<dbReference type="Gene3D" id="3.90.105.10">
    <property type="entry name" value="Molybdopterin biosynthesis moea protein, domain 2"/>
    <property type="match status" value="1"/>
</dbReference>
<evidence type="ECO:0000256" key="4">
    <source>
        <dbReference type="ARBA" id="ARBA00022898"/>
    </source>
</evidence>
<gene>
    <name evidence="9" type="ORF">NDK47_00545</name>
</gene>
<keyword evidence="3" id="KW-0210">Decarboxylase</keyword>
<proteinExistence type="inferred from homology"/>
<dbReference type="Gene3D" id="3.40.640.10">
    <property type="entry name" value="Type I PLP-dependent aspartate aminotransferase-like (Major domain)"/>
    <property type="match status" value="1"/>
</dbReference>
<dbReference type="PANTHER" id="PTHR43277:SF3">
    <property type="entry name" value="DECARBOXYLASE, PUTATIVE-RELATED"/>
    <property type="match status" value="1"/>
</dbReference>
<keyword evidence="9" id="KW-0808">Transferase</keyword>
<evidence type="ECO:0000256" key="5">
    <source>
        <dbReference type="ARBA" id="ARBA00023239"/>
    </source>
</evidence>
<dbReference type="InterPro" id="IPR015424">
    <property type="entry name" value="PyrdxlP-dep_Trfase"/>
</dbReference>
<keyword evidence="9" id="KW-0032">Aminotransferase</keyword>
<dbReference type="GO" id="GO:0008483">
    <property type="term" value="F:transaminase activity"/>
    <property type="evidence" value="ECO:0007669"/>
    <property type="project" value="UniProtKB-KW"/>
</dbReference>
<evidence type="ECO:0000259" key="8">
    <source>
        <dbReference type="Pfam" id="PF03711"/>
    </source>
</evidence>
<protein>
    <submittedName>
        <fullName evidence="9">Aminotransferase class I/II-fold pyridoxal phosphate-dependent enzyme</fullName>
    </submittedName>
</protein>
<dbReference type="SUPFAM" id="SSF55904">
    <property type="entry name" value="Ornithine decarboxylase C-terminal domain"/>
    <property type="match status" value="1"/>
</dbReference>
<dbReference type="InterPro" id="IPR015421">
    <property type="entry name" value="PyrdxlP-dep_Trfase_major"/>
</dbReference>
<comment type="similarity">
    <text evidence="2">Belongs to the Orn/Lys/Arg decarboxylase class-I family.</text>
</comment>
<dbReference type="PANTHER" id="PTHR43277">
    <property type="entry name" value="ARGININE DECARBOXYLASE"/>
    <property type="match status" value="1"/>
</dbReference>
<name>A0ABY4WFE4_9BACL</name>
<dbReference type="Proteomes" id="UP001056500">
    <property type="component" value="Chromosome"/>
</dbReference>
<evidence type="ECO:0000313" key="10">
    <source>
        <dbReference type="Proteomes" id="UP001056500"/>
    </source>
</evidence>
<keyword evidence="5" id="KW-0456">Lyase</keyword>
<sequence length="501" mass="55063">MNKAEKKDVKLVRDKSPGYRERQRRAPLYEKLERHAAAHPHPFHVPGHKMGHSFDTGGSARFGSVLELDLTEISGMDDLHDPAEVIAEAQELAAEAFGAEETRFLIGGSTVGNMALIMAVCRPGDKILVQRNCHKSVFHGMMLARANPVYIVPAVDPDSGVAVGLRREDVERALQAHPDAKAVFLTNPTYYGMGIDLAKMAATVHRYDVPLLVDEAHGSHYGFHSAFPPSAMQSGVDAAVQSTHKMTTALTMSSMLHIQGNRINRERLARCLAMLQSSSPSYLLMASLDLARRHLVLEAAEEWDELFPLLAKLRESVAALSWLELVGSGSGSVYTSMDPLKLMLTLRTRDMDGFGLQQMLEDAGIYPELADVGHVLLAASSGTRAEDIHQLILTLESAPCQPQRPFQRLVQPGMVSSSFLREQAMPIHEAMEAELIRIPLEQALGRIAGEMIIPYPPGIPLLTPGERMDASLLELLKELRKSRVRFQGVDDAGLQTILVVR</sequence>
<dbReference type="EMBL" id="CP098755">
    <property type="protein sequence ID" value="USG65880.1"/>
    <property type="molecule type" value="Genomic_DNA"/>
</dbReference>
<feature type="compositionally biased region" description="Basic and acidic residues" evidence="6">
    <location>
        <begin position="1"/>
        <end position="21"/>
    </location>
</feature>
<feature type="domain" description="Orn/Lys/Arg decarboxylase C-terminal" evidence="8">
    <location>
        <begin position="428"/>
        <end position="489"/>
    </location>
</feature>
<evidence type="ECO:0000313" key="9">
    <source>
        <dbReference type="EMBL" id="USG65880.1"/>
    </source>
</evidence>
<dbReference type="SUPFAM" id="SSF53383">
    <property type="entry name" value="PLP-dependent transferases"/>
    <property type="match status" value="1"/>
</dbReference>
<keyword evidence="4" id="KW-0663">Pyridoxal phosphate</keyword>
<evidence type="ECO:0000259" key="7">
    <source>
        <dbReference type="Pfam" id="PF01276"/>
    </source>
</evidence>
<feature type="region of interest" description="Disordered" evidence="6">
    <location>
        <begin position="1"/>
        <end position="25"/>
    </location>
</feature>
<dbReference type="Pfam" id="PF01276">
    <property type="entry name" value="OKR_DC_1"/>
    <property type="match status" value="1"/>
</dbReference>
<reference evidence="9" key="1">
    <citation type="submission" date="2022-06" db="EMBL/GenBank/DDBJ databases">
        <title>Genome sequencing of Brevibacillus sp. BB3-R1.</title>
        <authorList>
            <person name="Heo J."/>
            <person name="Lee D."/>
            <person name="Won M."/>
            <person name="Han B.-H."/>
            <person name="Hong S.-B."/>
            <person name="Kwon S.-W."/>
        </authorList>
    </citation>
    <scope>NUCLEOTIDE SEQUENCE</scope>
    <source>
        <strain evidence="9">BB3-R1</strain>
    </source>
</reference>
<dbReference type="InterPro" id="IPR000310">
    <property type="entry name" value="Orn/Lys/Arg_deCO2ase_major_dom"/>
</dbReference>
<organism evidence="9 10">
    <name type="scientific">Brevibacillus ruminantium</name>
    <dbReference type="NCBI Taxonomy" id="2950604"/>
    <lineage>
        <taxon>Bacteria</taxon>
        <taxon>Bacillati</taxon>
        <taxon>Bacillota</taxon>
        <taxon>Bacilli</taxon>
        <taxon>Bacillales</taxon>
        <taxon>Paenibacillaceae</taxon>
        <taxon>Brevibacillus</taxon>
    </lineage>
</organism>
<keyword evidence="10" id="KW-1185">Reference proteome</keyword>
<evidence type="ECO:0000256" key="3">
    <source>
        <dbReference type="ARBA" id="ARBA00022793"/>
    </source>
</evidence>
<comment type="cofactor">
    <cofactor evidence="1">
        <name>pyridoxal 5'-phosphate</name>
        <dbReference type="ChEBI" id="CHEBI:597326"/>
    </cofactor>
</comment>
<dbReference type="InterPro" id="IPR052357">
    <property type="entry name" value="Orn_Lys_Arg_decarboxylase-I"/>
</dbReference>
<accession>A0ABY4WFE4</accession>
<dbReference type="Pfam" id="PF03711">
    <property type="entry name" value="OKR_DC_1_C"/>
    <property type="match status" value="1"/>
</dbReference>